<evidence type="ECO:0000256" key="1">
    <source>
        <dbReference type="SAM" id="MobiDB-lite"/>
    </source>
</evidence>
<accession>A0ABQ7S2H2</accession>
<reference evidence="2 3" key="1">
    <citation type="journal article" date="2021" name="G3 (Bethesda)">
        <title>Genomic diversity, chromosomal rearrangements, and interspecies hybridization in the ogataea polymorpha species complex.</title>
        <authorList>
            <person name="Hanson S.J."/>
            <person name="Cinneide E.O."/>
            <person name="Salzberg L.I."/>
            <person name="Wolfe K.H."/>
            <person name="McGowan J."/>
            <person name="Fitzpatrick D.A."/>
            <person name="Matlin K."/>
        </authorList>
    </citation>
    <scope>NUCLEOTIDE SEQUENCE [LARGE SCALE GENOMIC DNA]</scope>
    <source>
        <strain evidence="2">51-138</strain>
    </source>
</reference>
<proteinExistence type="predicted"/>
<keyword evidence="3" id="KW-1185">Reference proteome</keyword>
<gene>
    <name evidence="2" type="ORF">KL940_001068</name>
</gene>
<evidence type="ECO:0000313" key="2">
    <source>
        <dbReference type="EMBL" id="KAG7852186.1"/>
    </source>
</evidence>
<evidence type="ECO:0000313" key="3">
    <source>
        <dbReference type="Proteomes" id="UP001197328"/>
    </source>
</evidence>
<name>A0ABQ7S2H2_PICAN</name>
<sequence length="185" mass="20686">MVQLRRDAVDLVRRVQVELEVLVVIYLVDHVDYVRACRRLVFVAVGAEQVAVEEVVLAHGSRKTDAPSRQESPQHGGGPRGLRVQQRAAAAAHRRHPEQRHGADLAAKQPQAPGEGQGLRPPLQHDPRECQGDLERDEPGRQKQEDDERTVRVQDVPQRRLCDCRSQAHLSAGLAEVSVYSRKNS</sequence>
<protein>
    <submittedName>
        <fullName evidence="2">Uncharacterized protein</fullName>
    </submittedName>
</protein>
<feature type="region of interest" description="Disordered" evidence="1">
    <location>
        <begin position="59"/>
        <end position="159"/>
    </location>
</feature>
<dbReference type="EMBL" id="JAHLVD010000002">
    <property type="protein sequence ID" value="KAG7852186.1"/>
    <property type="molecule type" value="Genomic_DNA"/>
</dbReference>
<feature type="compositionally biased region" description="Basic and acidic residues" evidence="1">
    <location>
        <begin position="123"/>
        <end position="159"/>
    </location>
</feature>
<organism evidence="2 3">
    <name type="scientific">Pichia angusta</name>
    <name type="common">Yeast</name>
    <name type="synonym">Hansenula polymorpha</name>
    <dbReference type="NCBI Taxonomy" id="870730"/>
    <lineage>
        <taxon>Eukaryota</taxon>
        <taxon>Fungi</taxon>
        <taxon>Dikarya</taxon>
        <taxon>Ascomycota</taxon>
        <taxon>Saccharomycotina</taxon>
        <taxon>Pichiomycetes</taxon>
        <taxon>Pichiales</taxon>
        <taxon>Pichiaceae</taxon>
        <taxon>Ogataea</taxon>
    </lineage>
</organism>
<dbReference type="Proteomes" id="UP001197328">
    <property type="component" value="Unassembled WGS sequence"/>
</dbReference>
<comment type="caution">
    <text evidence="2">The sequence shown here is derived from an EMBL/GenBank/DDBJ whole genome shotgun (WGS) entry which is preliminary data.</text>
</comment>